<gene>
    <name evidence="1" type="ORF">JM658_11900</name>
</gene>
<evidence type="ECO:0000313" key="2">
    <source>
        <dbReference type="Proteomes" id="UP000829517"/>
    </source>
</evidence>
<evidence type="ECO:0008006" key="3">
    <source>
        <dbReference type="Google" id="ProtNLM"/>
    </source>
</evidence>
<dbReference type="Proteomes" id="UP000829517">
    <property type="component" value="Unassembled WGS sequence"/>
</dbReference>
<proteinExistence type="predicted"/>
<dbReference type="RefSeq" id="WP_236959493.1">
    <property type="nucleotide sequence ID" value="NZ_JAETXX010000007.1"/>
</dbReference>
<accession>A0ABS9J547</accession>
<dbReference type="EMBL" id="JAETXX010000007">
    <property type="protein sequence ID" value="MCF8715529.1"/>
    <property type="molecule type" value="Genomic_DNA"/>
</dbReference>
<dbReference type="Gene3D" id="1.10.1220.10">
    <property type="entry name" value="Met repressor-like"/>
    <property type="match status" value="1"/>
</dbReference>
<comment type="caution">
    <text evidence="1">The sequence shown here is derived from an EMBL/GenBank/DDBJ whole genome shotgun (WGS) entry which is preliminary data.</text>
</comment>
<organism evidence="1 2">
    <name type="scientific">Joostella atrarenae</name>
    <dbReference type="NCBI Taxonomy" id="679257"/>
    <lineage>
        <taxon>Bacteria</taxon>
        <taxon>Pseudomonadati</taxon>
        <taxon>Bacteroidota</taxon>
        <taxon>Flavobacteriia</taxon>
        <taxon>Flavobacteriales</taxon>
        <taxon>Flavobacteriaceae</taxon>
        <taxon>Joostella</taxon>
    </lineage>
</organism>
<keyword evidence="2" id="KW-1185">Reference proteome</keyword>
<evidence type="ECO:0000313" key="1">
    <source>
        <dbReference type="EMBL" id="MCF8715529.1"/>
    </source>
</evidence>
<dbReference type="InterPro" id="IPR013321">
    <property type="entry name" value="Arc_rbn_hlx_hlx"/>
</dbReference>
<reference evidence="1 2" key="1">
    <citation type="submission" date="2021-01" db="EMBL/GenBank/DDBJ databases">
        <title>Genome sequencing of Joostella atrarenae M1-2 (= KCTC 23194).</title>
        <authorList>
            <person name="Zakaria M.R."/>
            <person name="Lam M.Q."/>
            <person name="Chong C.S."/>
        </authorList>
    </citation>
    <scope>NUCLEOTIDE SEQUENCE [LARGE SCALE GENOMIC DNA]</scope>
    <source>
        <strain evidence="1 2">M1-2</strain>
    </source>
</reference>
<protein>
    <recommendedName>
        <fullName evidence="3">CopG family transcriptional regulator</fullName>
    </recommendedName>
</protein>
<name>A0ABS9J547_9FLAO</name>
<sequence length="76" mass="8831">MDKQNFNDLISKAKAKNQKKTIQKVTPVTTRATEEVQFSFYLEKTLLKQLKLRALDDNESIKSTINEALKLYLKID</sequence>